<name>A0AAV9UHD6_9PEZI</name>
<evidence type="ECO:0000313" key="12">
    <source>
        <dbReference type="Proteomes" id="UP001375240"/>
    </source>
</evidence>
<proteinExistence type="inferred from homology"/>
<feature type="region of interest" description="Disordered" evidence="9">
    <location>
        <begin position="431"/>
        <end position="451"/>
    </location>
</feature>
<evidence type="ECO:0000256" key="9">
    <source>
        <dbReference type="SAM" id="MobiDB-lite"/>
    </source>
</evidence>
<evidence type="ECO:0000256" key="6">
    <source>
        <dbReference type="ARBA" id="ARBA00023034"/>
    </source>
</evidence>
<dbReference type="EMBL" id="JAVHNQ010000008">
    <property type="protein sequence ID" value="KAK6340619.1"/>
    <property type="molecule type" value="Genomic_DNA"/>
</dbReference>
<comment type="subcellular location">
    <subcellularLocation>
        <location evidence="1">Golgi apparatus membrane</location>
        <topology evidence="1">Peripheral membrane protein</topology>
    </subcellularLocation>
</comment>
<dbReference type="Pfam" id="PF20663">
    <property type="entry name" value="COG4_N"/>
    <property type="match status" value="1"/>
</dbReference>
<dbReference type="PANTHER" id="PTHR24016:SF0">
    <property type="entry name" value="CONSERVED OLIGOMERIC GOLGI COMPLEX SUBUNIT 4"/>
    <property type="match status" value="1"/>
</dbReference>
<organism evidence="11 12">
    <name type="scientific">Orbilia brochopaga</name>
    <dbReference type="NCBI Taxonomy" id="3140254"/>
    <lineage>
        <taxon>Eukaryota</taxon>
        <taxon>Fungi</taxon>
        <taxon>Dikarya</taxon>
        <taxon>Ascomycota</taxon>
        <taxon>Pezizomycotina</taxon>
        <taxon>Orbiliomycetes</taxon>
        <taxon>Orbiliales</taxon>
        <taxon>Orbiliaceae</taxon>
        <taxon>Orbilia</taxon>
    </lineage>
</organism>
<dbReference type="InterPro" id="IPR048680">
    <property type="entry name" value="COG4_N"/>
</dbReference>
<feature type="region of interest" description="Disordered" evidence="9">
    <location>
        <begin position="371"/>
        <end position="400"/>
    </location>
</feature>
<dbReference type="InterPro" id="IPR048682">
    <property type="entry name" value="COG4"/>
</dbReference>
<keyword evidence="6" id="KW-0333">Golgi apparatus</keyword>
<keyword evidence="12" id="KW-1185">Reference proteome</keyword>
<dbReference type="SMART" id="SM00762">
    <property type="entry name" value="Cog4"/>
    <property type="match status" value="1"/>
</dbReference>
<evidence type="ECO:0000256" key="2">
    <source>
        <dbReference type="ARBA" id="ARBA00009215"/>
    </source>
</evidence>
<feature type="domain" description="COG4 transport protein middle alpha-helical bundle" evidence="10">
    <location>
        <begin position="216"/>
        <end position="568"/>
    </location>
</feature>
<gene>
    <name evidence="11" type="ORF">TWF696_008944</name>
</gene>
<dbReference type="Pfam" id="PF20662">
    <property type="entry name" value="COG4_C"/>
    <property type="match status" value="1"/>
</dbReference>
<comment type="similarity">
    <text evidence="2">Belongs to the COG4 family.</text>
</comment>
<protein>
    <recommendedName>
        <fullName evidence="3">Conserved oligomeric Golgi complex subunit 4</fullName>
    </recommendedName>
    <alternativeName>
        <fullName evidence="8">Component of oligomeric Golgi complex 4</fullName>
    </alternativeName>
</protein>
<dbReference type="InterPro" id="IPR048684">
    <property type="entry name" value="COG4_C"/>
</dbReference>
<evidence type="ECO:0000256" key="5">
    <source>
        <dbReference type="ARBA" id="ARBA00022927"/>
    </source>
</evidence>
<dbReference type="AlphaFoldDB" id="A0AAV9UHD6"/>
<feature type="region of interest" description="Disordered" evidence="9">
    <location>
        <begin position="1"/>
        <end position="40"/>
    </location>
</feature>
<keyword evidence="4" id="KW-0813">Transport</keyword>
<dbReference type="GO" id="GO:0000139">
    <property type="term" value="C:Golgi membrane"/>
    <property type="evidence" value="ECO:0007669"/>
    <property type="project" value="UniProtKB-SubCell"/>
</dbReference>
<dbReference type="PANTHER" id="PTHR24016">
    <property type="entry name" value="CONSERVED OLIGOMERIC GOLGI COMPLEX SUBUNIT 4"/>
    <property type="match status" value="1"/>
</dbReference>
<dbReference type="GO" id="GO:0015031">
    <property type="term" value="P:protein transport"/>
    <property type="evidence" value="ECO:0007669"/>
    <property type="project" value="UniProtKB-KW"/>
</dbReference>
<evidence type="ECO:0000313" key="11">
    <source>
        <dbReference type="EMBL" id="KAK6340619.1"/>
    </source>
</evidence>
<evidence type="ECO:0000259" key="10">
    <source>
        <dbReference type="SMART" id="SM00762"/>
    </source>
</evidence>
<evidence type="ECO:0000256" key="8">
    <source>
        <dbReference type="ARBA" id="ARBA00031340"/>
    </source>
</evidence>
<keyword evidence="7" id="KW-0472">Membrane</keyword>
<feature type="region of interest" description="Disordered" evidence="9">
    <location>
        <begin position="614"/>
        <end position="646"/>
    </location>
</feature>
<sequence length="862" mass="93350">MADHARRNGTASKPLPAVPSVPPLKHNGDDTEDALGEPAHPLKEDEVELAASLAAIDAASTVDEIHSCLASLTAQESKLSSRLHGLLASQDELSRELSRLDLIRARLGTQVVAARGLSAGMLAGASSTAARISSAVRQLDIEQANVRATLRFVEDVVELKTCVLGVSGSMGAAQDWETAAQYLHRAAAVPDEILHSEFAEEMVPTSEEPEPPAKTLANAAESLCGLFLREFDRAAKAGDGEKITRYFKLFPLIGRADTGLDVYGGYVCRGVAEKMRAVRGRKNDGPLYYAASLSSLFEYMAGVVERHTPLVERHYGVGRMVKVIDKLQIEVDTQGGIVIDSFWEERTIGRKLSDIKSYAFSFLVQSFLSGPAGSSGTPRSGSPRPGALSGTRTSEDDGVDVKEIDGHLSELVVMLSRWSLYSRFIARKCMPPPPPPKSPHQANGSSTPAPQPLLIPPVIAKSVLATRVDSKLATPFEVMSTFFFRRSVEKAFQLDELPPDLHLHPTKPLKNTATPYITLSVDDVMYLVRNVLSRALATQSLPLVRKVSASVKRILESDFVGMMQRRMQHDSYPKASSINAPPPDDKVVAFCVLTNNLDVSVDYVTRIVNGLLEPTDDGAGSGGRPGRPAPSPQTDSGEPTDLESQFPFAGEADGVRTALNALVAGFTARAGSLHDNAVEVLFNQVIRPRLRPLLSESFAGVDYLESPAATAAAAPIDDDDTDGVNAVANRFAALFHSLVFPLKRILTPGGWDKLMSATAGSIASLLTKRLWGLAGKINELGAIRLERDVRGVVGVVVREGRYGLRELFAKASEVVMILNMEEDEVVEVLKRDSDVEVAAGEERVEWRLTREERRRARGLLRH</sequence>
<keyword evidence="5" id="KW-0653">Protein transport</keyword>
<feature type="compositionally biased region" description="Low complexity" evidence="9">
    <location>
        <begin position="371"/>
        <end position="387"/>
    </location>
</feature>
<evidence type="ECO:0000256" key="1">
    <source>
        <dbReference type="ARBA" id="ARBA00004395"/>
    </source>
</evidence>
<accession>A0AAV9UHD6</accession>
<dbReference type="InterPro" id="IPR013167">
    <property type="entry name" value="COG4_M"/>
</dbReference>
<evidence type="ECO:0000256" key="3">
    <source>
        <dbReference type="ARBA" id="ARBA00020975"/>
    </source>
</evidence>
<dbReference type="Pfam" id="PF08318">
    <property type="entry name" value="COG4_m"/>
    <property type="match status" value="1"/>
</dbReference>
<comment type="caution">
    <text evidence="11">The sequence shown here is derived from an EMBL/GenBank/DDBJ whole genome shotgun (WGS) entry which is preliminary data.</text>
</comment>
<dbReference type="Proteomes" id="UP001375240">
    <property type="component" value="Unassembled WGS sequence"/>
</dbReference>
<evidence type="ECO:0000256" key="7">
    <source>
        <dbReference type="ARBA" id="ARBA00023136"/>
    </source>
</evidence>
<reference evidence="11 12" key="1">
    <citation type="submission" date="2019-10" db="EMBL/GenBank/DDBJ databases">
        <authorList>
            <person name="Palmer J.M."/>
        </authorList>
    </citation>
    <scope>NUCLEOTIDE SEQUENCE [LARGE SCALE GENOMIC DNA]</scope>
    <source>
        <strain evidence="11 12">TWF696</strain>
    </source>
</reference>
<dbReference type="Gene3D" id="1.20.58.1970">
    <property type="match status" value="1"/>
</dbReference>
<evidence type="ECO:0000256" key="4">
    <source>
        <dbReference type="ARBA" id="ARBA00022448"/>
    </source>
</evidence>